<evidence type="ECO:0000256" key="1">
    <source>
        <dbReference type="SAM" id="MobiDB-lite"/>
    </source>
</evidence>
<feature type="compositionally biased region" description="Basic and acidic residues" evidence="1">
    <location>
        <begin position="232"/>
        <end position="242"/>
    </location>
</feature>
<protein>
    <submittedName>
        <fullName evidence="2">Uncharacterized protein</fullName>
    </submittedName>
</protein>
<dbReference type="AlphaFoldDB" id="A0A7S0W965"/>
<organism evidence="2">
    <name type="scientific">Hemiselmis tepida</name>
    <dbReference type="NCBI Taxonomy" id="464990"/>
    <lineage>
        <taxon>Eukaryota</taxon>
        <taxon>Cryptophyceae</taxon>
        <taxon>Cryptomonadales</taxon>
        <taxon>Hemiselmidaceae</taxon>
        <taxon>Hemiselmis</taxon>
    </lineage>
</organism>
<dbReference type="EMBL" id="HBFN01025965">
    <property type="protein sequence ID" value="CAD8801362.1"/>
    <property type="molecule type" value="Transcribed_RNA"/>
</dbReference>
<proteinExistence type="predicted"/>
<accession>A0A7S0W965</accession>
<name>A0A7S0W965_9CRYP</name>
<feature type="region of interest" description="Disordered" evidence="1">
    <location>
        <begin position="219"/>
        <end position="311"/>
    </location>
</feature>
<gene>
    <name evidence="2" type="ORF">HTEP1355_LOCUS15035</name>
</gene>
<feature type="compositionally biased region" description="Basic and acidic residues" evidence="1">
    <location>
        <begin position="266"/>
        <end position="282"/>
    </location>
</feature>
<sequence length="311" mass="32568">MAAGALLCVAIISGSNLGEVSLKSRHSAGGKAHGGKGASFVLSYLKSNRDVDGGPSSSLAPLSPRAIRREGRRNVDDLGMHFKSLRQGAVGPDGLSDPGDTADISLLNQLGGEMHSDAVVADSIDYRHRASRDATLGFSAAQRTHDMGHAAAAVDERAEMGMRSGGFGSSFHALAGVDNRDVDSLGGAADRDVFSMVKRATFHPSVQDVDVRRAAAAALRGTDSLSPRAPRSVRDEGAQERRALRHSAAMASLESTQGDSESEGSDDPRQEQMREEREEAASTDKGIWIEPGSGKGGDSFALDSLQVKSTA</sequence>
<evidence type="ECO:0000313" key="2">
    <source>
        <dbReference type="EMBL" id="CAD8801362.1"/>
    </source>
</evidence>
<reference evidence="2" key="1">
    <citation type="submission" date="2021-01" db="EMBL/GenBank/DDBJ databases">
        <authorList>
            <person name="Corre E."/>
            <person name="Pelletier E."/>
            <person name="Niang G."/>
            <person name="Scheremetjew M."/>
            <person name="Finn R."/>
            <person name="Kale V."/>
            <person name="Holt S."/>
            <person name="Cochrane G."/>
            <person name="Meng A."/>
            <person name="Brown T."/>
            <person name="Cohen L."/>
        </authorList>
    </citation>
    <scope>NUCLEOTIDE SEQUENCE</scope>
    <source>
        <strain evidence="2">CCMP443</strain>
    </source>
</reference>